<feature type="domain" description="EamA" evidence="7">
    <location>
        <begin position="151"/>
        <end position="283"/>
    </location>
</feature>
<dbReference type="SUPFAM" id="SSF103481">
    <property type="entry name" value="Multidrug resistance efflux transporter EmrE"/>
    <property type="match status" value="2"/>
</dbReference>
<feature type="transmembrane region" description="Helical" evidence="6">
    <location>
        <begin position="266"/>
        <end position="284"/>
    </location>
</feature>
<dbReference type="Proteomes" id="UP001595799">
    <property type="component" value="Unassembled WGS sequence"/>
</dbReference>
<gene>
    <name evidence="8" type="ORF">ACFOW6_02430</name>
</gene>
<keyword evidence="4 6" id="KW-1133">Transmembrane helix</keyword>
<evidence type="ECO:0000256" key="6">
    <source>
        <dbReference type="SAM" id="Phobius"/>
    </source>
</evidence>
<dbReference type="Pfam" id="PF00892">
    <property type="entry name" value="EamA"/>
    <property type="match status" value="2"/>
</dbReference>
<keyword evidence="5 6" id="KW-0472">Membrane</keyword>
<dbReference type="EMBL" id="JBHSCW010000001">
    <property type="protein sequence ID" value="MFC4350394.1"/>
    <property type="molecule type" value="Genomic_DNA"/>
</dbReference>
<comment type="similarity">
    <text evidence="2">Belongs to the EamA transporter family.</text>
</comment>
<feature type="transmembrane region" description="Helical" evidence="6">
    <location>
        <begin position="182"/>
        <end position="200"/>
    </location>
</feature>
<evidence type="ECO:0000256" key="4">
    <source>
        <dbReference type="ARBA" id="ARBA00022989"/>
    </source>
</evidence>
<keyword evidence="3 6" id="KW-0812">Transmembrane</keyword>
<evidence type="ECO:0000256" key="2">
    <source>
        <dbReference type="ARBA" id="ARBA00007362"/>
    </source>
</evidence>
<feature type="transmembrane region" description="Helical" evidence="6">
    <location>
        <begin position="68"/>
        <end position="90"/>
    </location>
</feature>
<proteinExistence type="inferred from homology"/>
<dbReference type="PANTHER" id="PTHR32322:SF2">
    <property type="entry name" value="EAMA DOMAIN-CONTAINING PROTEIN"/>
    <property type="match status" value="1"/>
</dbReference>
<feature type="transmembrane region" description="Helical" evidence="6">
    <location>
        <begin position="12"/>
        <end position="31"/>
    </location>
</feature>
<organism evidence="8 9">
    <name type="scientific">Fodinicurvata halophila</name>
    <dbReference type="NCBI Taxonomy" id="1419723"/>
    <lineage>
        <taxon>Bacteria</taxon>
        <taxon>Pseudomonadati</taxon>
        <taxon>Pseudomonadota</taxon>
        <taxon>Alphaproteobacteria</taxon>
        <taxon>Rhodospirillales</taxon>
        <taxon>Rhodovibrionaceae</taxon>
        <taxon>Fodinicurvata</taxon>
    </lineage>
</organism>
<protein>
    <submittedName>
        <fullName evidence="8">DMT family transporter</fullName>
    </submittedName>
</protein>
<evidence type="ECO:0000256" key="3">
    <source>
        <dbReference type="ARBA" id="ARBA00022692"/>
    </source>
</evidence>
<sequence length="303" mass="31523">MPSLRTLAATPVLEVGLVICWSSGFIGGTLASATTSIYLVLFWRFLLISLLLLPLAGRGIARMAPRELALQALLGAFAMFGYLATLITAIDQGVPAGTAALIAALQPLATAALAGIVVSEPVSARQWLGLLIGFGGVALAVGGGLDQAPLWGYGLTLLSMASLVTATLIARRQPGPSPLLPSLTIQSAVAALLFLPLALADGTLLPEVTGSFAYAVLWFILFSTLGGYGLYWTCLARTSATRVSSLIYLTPPVTTLWAFVMFDQPITLGAVAGFLICLAGVRLAKARRMPGKTAVLPRSCPNP</sequence>
<feature type="transmembrane region" description="Helical" evidence="6">
    <location>
        <begin position="127"/>
        <end position="145"/>
    </location>
</feature>
<comment type="subcellular location">
    <subcellularLocation>
        <location evidence="1">Membrane</location>
        <topology evidence="1">Multi-pass membrane protein</topology>
    </subcellularLocation>
</comment>
<feature type="domain" description="EamA" evidence="7">
    <location>
        <begin position="16"/>
        <end position="141"/>
    </location>
</feature>
<dbReference type="RefSeq" id="WP_382420732.1">
    <property type="nucleotide sequence ID" value="NZ_JBHSCW010000001.1"/>
</dbReference>
<evidence type="ECO:0000313" key="9">
    <source>
        <dbReference type="Proteomes" id="UP001595799"/>
    </source>
</evidence>
<evidence type="ECO:0000313" key="8">
    <source>
        <dbReference type="EMBL" id="MFC4350394.1"/>
    </source>
</evidence>
<keyword evidence="9" id="KW-1185">Reference proteome</keyword>
<accession>A0ABV8UGI6</accession>
<feature type="transmembrane region" description="Helical" evidence="6">
    <location>
        <begin position="243"/>
        <end position="260"/>
    </location>
</feature>
<dbReference type="PANTHER" id="PTHR32322">
    <property type="entry name" value="INNER MEMBRANE TRANSPORTER"/>
    <property type="match status" value="1"/>
</dbReference>
<evidence type="ECO:0000259" key="7">
    <source>
        <dbReference type="Pfam" id="PF00892"/>
    </source>
</evidence>
<dbReference type="InterPro" id="IPR000620">
    <property type="entry name" value="EamA_dom"/>
</dbReference>
<feature type="transmembrane region" description="Helical" evidence="6">
    <location>
        <begin position="151"/>
        <end position="170"/>
    </location>
</feature>
<reference evidence="9" key="1">
    <citation type="journal article" date="2019" name="Int. J. Syst. Evol. Microbiol.">
        <title>The Global Catalogue of Microorganisms (GCM) 10K type strain sequencing project: providing services to taxonomists for standard genome sequencing and annotation.</title>
        <authorList>
            <consortium name="The Broad Institute Genomics Platform"/>
            <consortium name="The Broad Institute Genome Sequencing Center for Infectious Disease"/>
            <person name="Wu L."/>
            <person name="Ma J."/>
        </authorList>
    </citation>
    <scope>NUCLEOTIDE SEQUENCE [LARGE SCALE GENOMIC DNA]</scope>
    <source>
        <strain evidence="9">CECT 8472</strain>
    </source>
</reference>
<comment type="caution">
    <text evidence="8">The sequence shown here is derived from an EMBL/GenBank/DDBJ whole genome shotgun (WGS) entry which is preliminary data.</text>
</comment>
<evidence type="ECO:0000256" key="5">
    <source>
        <dbReference type="ARBA" id="ARBA00023136"/>
    </source>
</evidence>
<dbReference type="InterPro" id="IPR037185">
    <property type="entry name" value="EmrE-like"/>
</dbReference>
<evidence type="ECO:0000256" key="1">
    <source>
        <dbReference type="ARBA" id="ARBA00004141"/>
    </source>
</evidence>
<feature type="transmembrane region" description="Helical" evidence="6">
    <location>
        <begin position="37"/>
        <end position="56"/>
    </location>
</feature>
<feature type="transmembrane region" description="Helical" evidence="6">
    <location>
        <begin position="96"/>
        <end position="118"/>
    </location>
</feature>
<dbReference type="InterPro" id="IPR050638">
    <property type="entry name" value="AA-Vitamin_Transporters"/>
</dbReference>
<name>A0ABV8UGI6_9PROT</name>
<feature type="transmembrane region" description="Helical" evidence="6">
    <location>
        <begin position="212"/>
        <end position="231"/>
    </location>
</feature>